<protein>
    <submittedName>
        <fullName evidence="1">Uncharacterized protein</fullName>
    </submittedName>
</protein>
<evidence type="ECO:0000313" key="1">
    <source>
        <dbReference type="EMBL" id="EDN98420.1"/>
    </source>
</evidence>
<accession>A7F6P9</accession>
<reference evidence="2" key="1">
    <citation type="journal article" date="2011" name="PLoS Genet.">
        <title>Genomic analysis of the necrotrophic fungal pathogens Sclerotinia sclerotiorum and Botrytis cinerea.</title>
        <authorList>
            <person name="Amselem J."/>
            <person name="Cuomo C.A."/>
            <person name="van Kan J.A."/>
            <person name="Viaud M."/>
            <person name="Benito E.P."/>
            <person name="Couloux A."/>
            <person name="Coutinho P.M."/>
            <person name="de Vries R.P."/>
            <person name="Dyer P.S."/>
            <person name="Fillinger S."/>
            <person name="Fournier E."/>
            <person name="Gout L."/>
            <person name="Hahn M."/>
            <person name="Kohn L."/>
            <person name="Lapalu N."/>
            <person name="Plummer K.M."/>
            <person name="Pradier J.M."/>
            <person name="Quevillon E."/>
            <person name="Sharon A."/>
            <person name="Simon A."/>
            <person name="ten Have A."/>
            <person name="Tudzynski B."/>
            <person name="Tudzynski P."/>
            <person name="Wincker P."/>
            <person name="Andrew M."/>
            <person name="Anthouard V."/>
            <person name="Beever R.E."/>
            <person name="Beffa R."/>
            <person name="Benoit I."/>
            <person name="Bouzid O."/>
            <person name="Brault B."/>
            <person name="Chen Z."/>
            <person name="Choquer M."/>
            <person name="Collemare J."/>
            <person name="Cotton P."/>
            <person name="Danchin E.G."/>
            <person name="Da Silva C."/>
            <person name="Gautier A."/>
            <person name="Giraud C."/>
            <person name="Giraud T."/>
            <person name="Gonzalez C."/>
            <person name="Grossetete S."/>
            <person name="Guldener U."/>
            <person name="Henrissat B."/>
            <person name="Howlett B.J."/>
            <person name="Kodira C."/>
            <person name="Kretschmer M."/>
            <person name="Lappartient A."/>
            <person name="Leroch M."/>
            <person name="Levis C."/>
            <person name="Mauceli E."/>
            <person name="Neuveglise C."/>
            <person name="Oeser B."/>
            <person name="Pearson M."/>
            <person name="Poulain J."/>
            <person name="Poussereau N."/>
            <person name="Quesneville H."/>
            <person name="Rascle C."/>
            <person name="Schumacher J."/>
            <person name="Segurens B."/>
            <person name="Sexton A."/>
            <person name="Silva E."/>
            <person name="Sirven C."/>
            <person name="Soanes D.M."/>
            <person name="Talbot N.J."/>
            <person name="Templeton M."/>
            <person name="Yandava C."/>
            <person name="Yarden O."/>
            <person name="Zeng Q."/>
            <person name="Rollins J.A."/>
            <person name="Lebrun M.H."/>
            <person name="Dickman M."/>
        </authorList>
    </citation>
    <scope>NUCLEOTIDE SEQUENCE [LARGE SCALE GENOMIC DNA]</scope>
    <source>
        <strain evidence="2">ATCC 18683 / 1980 / Ss-1</strain>
    </source>
</reference>
<name>A7F6P9_SCLS1</name>
<keyword evidence="2" id="KW-1185">Reference proteome</keyword>
<dbReference type="GeneID" id="5481862"/>
<evidence type="ECO:0000313" key="2">
    <source>
        <dbReference type="Proteomes" id="UP000001312"/>
    </source>
</evidence>
<dbReference type="EMBL" id="CH476644">
    <property type="protein sequence ID" value="EDN98420.1"/>
    <property type="molecule type" value="Genomic_DNA"/>
</dbReference>
<dbReference type="AlphaFoldDB" id="A7F6P9"/>
<dbReference type="KEGG" id="ssl:SS1G_13278"/>
<proteinExistence type="predicted"/>
<dbReference type="InParanoid" id="A7F6P9"/>
<sequence length="40" mass="4603">MGFSIGYYEAGFSERVGLLDRFFVFCFIKSPDLMTSRLMA</sequence>
<dbReference type="Proteomes" id="UP000001312">
    <property type="component" value="Unassembled WGS sequence"/>
</dbReference>
<gene>
    <name evidence="1" type="ORF">SS1G_13278</name>
</gene>
<organism evidence="1 2">
    <name type="scientific">Sclerotinia sclerotiorum (strain ATCC 18683 / 1980 / Ss-1)</name>
    <name type="common">White mold</name>
    <name type="synonym">Whetzelinia sclerotiorum</name>
    <dbReference type="NCBI Taxonomy" id="665079"/>
    <lineage>
        <taxon>Eukaryota</taxon>
        <taxon>Fungi</taxon>
        <taxon>Dikarya</taxon>
        <taxon>Ascomycota</taxon>
        <taxon>Pezizomycotina</taxon>
        <taxon>Leotiomycetes</taxon>
        <taxon>Helotiales</taxon>
        <taxon>Sclerotiniaceae</taxon>
        <taxon>Sclerotinia</taxon>
    </lineage>
</organism>
<dbReference type="RefSeq" id="XP_001585762.1">
    <property type="nucleotide sequence ID" value="XM_001585712.1"/>
</dbReference>